<dbReference type="GO" id="GO:0005634">
    <property type="term" value="C:nucleus"/>
    <property type="evidence" value="ECO:0007669"/>
    <property type="project" value="TreeGrafter"/>
</dbReference>
<reference evidence="7" key="1">
    <citation type="submission" date="2011-04" db="EMBL/GenBank/DDBJ databases">
        <title>Evolution of plant cell wall degrading machinery underlies the functional diversity of forest fungi.</title>
        <authorList>
            <consortium name="US DOE Joint Genome Institute (JGI-PGF)"/>
            <person name="Eastwood D.C."/>
            <person name="Floudas D."/>
            <person name="Binder M."/>
            <person name="Majcherczyk A."/>
            <person name="Schneider P."/>
            <person name="Aerts A."/>
            <person name="Asiegbu F.O."/>
            <person name="Baker S.E."/>
            <person name="Barry K."/>
            <person name="Bendiksby M."/>
            <person name="Blumentritt M."/>
            <person name="Coutinho P.M."/>
            <person name="Cullen D."/>
            <person name="Cullen D."/>
            <person name="Gathman A."/>
            <person name="Goodell B."/>
            <person name="Henrissat B."/>
            <person name="Ihrmark K."/>
            <person name="Kauserud H."/>
            <person name="Kohler A."/>
            <person name="LaButti K."/>
            <person name="Lapidus A."/>
            <person name="Lavin J.L."/>
            <person name="Lee Y.-H."/>
            <person name="Lindquist E."/>
            <person name="Lilly W."/>
            <person name="Lucas S."/>
            <person name="Morin E."/>
            <person name="Murat C."/>
            <person name="Oguiza J.A."/>
            <person name="Park J."/>
            <person name="Pisabarro A.G."/>
            <person name="Riley R."/>
            <person name="Rosling A."/>
            <person name="Salamov A."/>
            <person name="Schmidt O."/>
            <person name="Schmutz J."/>
            <person name="Skrede I."/>
            <person name="Stenlid J."/>
            <person name="Wiebenga A."/>
            <person name="Xie X."/>
            <person name="Kues U."/>
            <person name="Hibbett D.S."/>
            <person name="Hoffmeister D."/>
            <person name="Hogberg N."/>
            <person name="Martin F."/>
            <person name="Grigoriev I.V."/>
            <person name="Watkinson S.C."/>
        </authorList>
    </citation>
    <scope>NUCLEOTIDE SEQUENCE</scope>
    <source>
        <strain evidence="7">S7.9</strain>
    </source>
</reference>
<dbReference type="PANTHER" id="PTHR12978:SF0">
    <property type="entry name" value="M7GPPPX DIPHOSPHATASE"/>
    <property type="match status" value="1"/>
</dbReference>
<dbReference type="GO" id="GO:0000340">
    <property type="term" value="F:RNA 7-methylguanosine cap binding"/>
    <property type="evidence" value="ECO:0007669"/>
    <property type="project" value="TreeGrafter"/>
</dbReference>
<evidence type="ECO:0000256" key="4">
    <source>
        <dbReference type="ARBA" id="ARBA00022553"/>
    </source>
</evidence>
<dbReference type="GeneID" id="18814163"/>
<name>F8NID2_SERL9</name>
<evidence type="ECO:0000256" key="1">
    <source>
        <dbReference type="ARBA" id="ARBA00004496"/>
    </source>
</evidence>
<gene>
    <name evidence="7" type="ORF">SERLADRAFT_433284</name>
</gene>
<dbReference type="PANTHER" id="PTHR12978">
    <property type="entry name" value="HISTIDINE TRIAD HIT PROTEIN MEMBER"/>
    <property type="match status" value="1"/>
</dbReference>
<dbReference type="OrthoDB" id="10264956at2759"/>
<proteinExistence type="inferred from homology"/>
<dbReference type="SUPFAM" id="SSF54197">
    <property type="entry name" value="HIT-like"/>
    <property type="match status" value="1"/>
</dbReference>
<dbReference type="Gene3D" id="3.30.200.40">
    <property type="entry name" value="Scavenger mRNA decapping enzyme, N-terminal domain"/>
    <property type="match status" value="2"/>
</dbReference>
<feature type="active site" description="Nucleophile" evidence="5">
    <location>
        <position position="235"/>
    </location>
</feature>
<accession>F8NID2</accession>
<dbReference type="Pfam" id="PF11969">
    <property type="entry name" value="DcpS_C"/>
    <property type="match status" value="1"/>
</dbReference>
<sequence>MDAKAFQEFAFERLLNEDPASHSLALLGTLPATAGDVPQRLPAILRVERTPLSADFPRHLSSGLVQDYSWLFAWFGTRSEIPDVKISVIFPATEVHIRKYTKQEILMVHETPEIYDRIVKPYILSFPPSRTLWVDDLLSGKSEADRILYKDEASDYGYIILPDMKWDMTTVSALYLVAIAQSRAIRSLRDLRKHHLGMLKSIRRESLKIVREKWDLLEGGIRLFVHYQPSYYHFHVHIVNANQSGYLGSTVGQAHLLDDIISMLEIDIDDGSSILEKMTFTYGLGDQHGLFEKMVAVQPELPE</sequence>
<dbReference type="InterPro" id="IPR019808">
    <property type="entry name" value="Histidine_triad_CS"/>
</dbReference>
<comment type="subcellular location">
    <subcellularLocation>
        <location evidence="1">Cytoplasm</location>
    </subcellularLocation>
</comment>
<organism>
    <name type="scientific">Serpula lacrymans var. lacrymans (strain S7.9)</name>
    <name type="common">Dry rot fungus</name>
    <dbReference type="NCBI Taxonomy" id="578457"/>
    <lineage>
        <taxon>Eukaryota</taxon>
        <taxon>Fungi</taxon>
        <taxon>Dikarya</taxon>
        <taxon>Basidiomycota</taxon>
        <taxon>Agaricomycotina</taxon>
        <taxon>Agaricomycetes</taxon>
        <taxon>Agaricomycetidae</taxon>
        <taxon>Boletales</taxon>
        <taxon>Coniophorineae</taxon>
        <taxon>Serpulaceae</taxon>
        <taxon>Serpula</taxon>
    </lineage>
</organism>
<dbReference type="InterPro" id="IPR008594">
    <property type="entry name" value="DcpS/DCS2"/>
</dbReference>
<feature type="binding site" evidence="6">
    <location>
        <position position="165"/>
    </location>
    <ligand>
        <name>substrate</name>
    </ligand>
</feature>
<dbReference type="HOGENOM" id="CLU_041045_1_0_1"/>
<keyword evidence="3" id="KW-0963">Cytoplasm</keyword>
<dbReference type="Gene3D" id="3.30.428.10">
    <property type="entry name" value="HIT-like"/>
    <property type="match status" value="1"/>
</dbReference>
<evidence type="ECO:0000313" key="7">
    <source>
        <dbReference type="EMBL" id="EGO29278.1"/>
    </source>
</evidence>
<dbReference type="PIRSF" id="PIRSF028973">
    <property type="entry name" value="Scavenger_mRNA_decap_enz"/>
    <property type="match status" value="1"/>
</dbReference>
<dbReference type="Proteomes" id="UP000008064">
    <property type="component" value="Unassembled WGS sequence"/>
</dbReference>
<dbReference type="GO" id="GO:0016787">
    <property type="term" value="F:hydrolase activity"/>
    <property type="evidence" value="ECO:0007669"/>
    <property type="project" value="InterPro"/>
</dbReference>
<feature type="binding site" evidence="6">
    <location>
        <position position="163"/>
    </location>
    <ligand>
        <name>substrate</name>
    </ligand>
</feature>
<dbReference type="RefSeq" id="XP_007313520.1">
    <property type="nucleotide sequence ID" value="XM_007313458.1"/>
</dbReference>
<dbReference type="GO" id="GO:0000290">
    <property type="term" value="P:deadenylation-dependent decapping of nuclear-transcribed mRNA"/>
    <property type="evidence" value="ECO:0007669"/>
    <property type="project" value="InterPro"/>
</dbReference>
<protein>
    <recommendedName>
        <fullName evidence="8">Scavenger mRNA decapping enzyme</fullName>
    </recommendedName>
</protein>
<feature type="binding site" evidence="6">
    <location>
        <position position="143"/>
    </location>
    <ligand>
        <name>substrate</name>
    </ligand>
</feature>
<dbReference type="AlphaFoldDB" id="F8NID2"/>
<dbReference type="Pfam" id="PF05652">
    <property type="entry name" value="DcpS"/>
    <property type="match status" value="1"/>
</dbReference>
<evidence type="ECO:0000256" key="5">
    <source>
        <dbReference type="PIRSR" id="PIRSR028973-1"/>
    </source>
</evidence>
<dbReference type="InterPro" id="IPR011145">
    <property type="entry name" value="Scavenger_mRNA_decap_enz_N"/>
</dbReference>
<dbReference type="GO" id="GO:0000932">
    <property type="term" value="C:P-body"/>
    <property type="evidence" value="ECO:0007669"/>
    <property type="project" value="TreeGrafter"/>
</dbReference>
<dbReference type="EMBL" id="GL945429">
    <property type="protein sequence ID" value="EGO29278.1"/>
    <property type="molecule type" value="Genomic_DNA"/>
</dbReference>
<dbReference type="InterPro" id="IPR036265">
    <property type="entry name" value="HIT-like_sf"/>
</dbReference>
<dbReference type="PROSITE" id="PS00892">
    <property type="entry name" value="HIT_1"/>
    <property type="match status" value="1"/>
</dbReference>
<feature type="binding site" evidence="6">
    <location>
        <begin position="226"/>
        <end position="237"/>
    </location>
    <ligand>
        <name>substrate</name>
    </ligand>
</feature>
<evidence type="ECO:0008006" key="8">
    <source>
        <dbReference type="Google" id="ProtNLM"/>
    </source>
</evidence>
<evidence type="ECO:0000256" key="6">
    <source>
        <dbReference type="PIRSR" id="PIRSR028973-2"/>
    </source>
</evidence>
<evidence type="ECO:0000256" key="3">
    <source>
        <dbReference type="ARBA" id="ARBA00022490"/>
    </source>
</evidence>
<comment type="similarity">
    <text evidence="2">Belongs to the HIT family.</text>
</comment>
<dbReference type="SUPFAM" id="SSF102860">
    <property type="entry name" value="mRNA decapping enzyme DcpS N-terminal domain"/>
    <property type="match status" value="1"/>
</dbReference>
<dbReference type="KEGG" id="sla:SERLADRAFT_433284"/>
<evidence type="ECO:0000256" key="2">
    <source>
        <dbReference type="ARBA" id="ARBA00010208"/>
    </source>
</evidence>
<keyword evidence="4" id="KW-0597">Phosphoprotein</keyword>
<feature type="binding site" evidence="6">
    <location>
        <position position="133"/>
    </location>
    <ligand>
        <name>substrate</name>
    </ligand>
</feature>